<dbReference type="Proteomes" id="UP001562425">
    <property type="component" value="Unassembled WGS sequence"/>
</dbReference>
<dbReference type="EMBL" id="JBEHCU010010996">
    <property type="protein sequence ID" value="KAL1377402.1"/>
    <property type="molecule type" value="Genomic_DNA"/>
</dbReference>
<dbReference type="AlphaFoldDB" id="A0ABD1CMU6"/>
<proteinExistence type="predicted"/>
<evidence type="ECO:0000256" key="1">
    <source>
        <dbReference type="SAM" id="MobiDB-lite"/>
    </source>
</evidence>
<name>A0ABD1CMU6_CULPP</name>
<comment type="caution">
    <text evidence="2">The sequence shown here is derived from an EMBL/GenBank/DDBJ whole genome shotgun (WGS) entry which is preliminary data.</text>
</comment>
<gene>
    <name evidence="2" type="ORF">pipiens_016293</name>
</gene>
<accession>A0ABD1CMU6</accession>
<organism evidence="2 3">
    <name type="scientific">Culex pipiens pipiens</name>
    <name type="common">Northern house mosquito</name>
    <dbReference type="NCBI Taxonomy" id="38569"/>
    <lineage>
        <taxon>Eukaryota</taxon>
        <taxon>Metazoa</taxon>
        <taxon>Ecdysozoa</taxon>
        <taxon>Arthropoda</taxon>
        <taxon>Hexapoda</taxon>
        <taxon>Insecta</taxon>
        <taxon>Pterygota</taxon>
        <taxon>Neoptera</taxon>
        <taxon>Endopterygota</taxon>
        <taxon>Diptera</taxon>
        <taxon>Nematocera</taxon>
        <taxon>Culicoidea</taxon>
        <taxon>Culicidae</taxon>
        <taxon>Culicinae</taxon>
        <taxon>Culicini</taxon>
        <taxon>Culex</taxon>
        <taxon>Culex</taxon>
    </lineage>
</organism>
<feature type="region of interest" description="Disordered" evidence="1">
    <location>
        <begin position="104"/>
        <end position="126"/>
    </location>
</feature>
<evidence type="ECO:0000313" key="2">
    <source>
        <dbReference type="EMBL" id="KAL1377402.1"/>
    </source>
</evidence>
<evidence type="ECO:0000313" key="3">
    <source>
        <dbReference type="Proteomes" id="UP001562425"/>
    </source>
</evidence>
<feature type="compositionally biased region" description="Low complexity" evidence="1">
    <location>
        <begin position="10"/>
        <end position="22"/>
    </location>
</feature>
<feature type="region of interest" description="Disordered" evidence="1">
    <location>
        <begin position="1"/>
        <end position="29"/>
    </location>
</feature>
<keyword evidence="3" id="KW-1185">Reference proteome</keyword>
<sequence>MRLRHHHRASCTSSVSSSSSNSSDDKPRASFGQALAAMASLRRLSQRGCCSSSVQVQPVLIRKTPKFPSRERHLAIRRKKSSPGTKAVTLSGGGGGLAMAARGCRCSSGGRTDKVADDGDDDGDNG</sequence>
<protein>
    <submittedName>
        <fullName evidence="2">Uncharacterized protein</fullName>
    </submittedName>
</protein>
<reference evidence="2 3" key="1">
    <citation type="submission" date="2024-05" db="EMBL/GenBank/DDBJ databases">
        <title>Culex pipiens pipiens assembly and annotation.</title>
        <authorList>
            <person name="Alout H."/>
            <person name="Durand T."/>
        </authorList>
    </citation>
    <scope>NUCLEOTIDE SEQUENCE [LARGE SCALE GENOMIC DNA]</scope>
    <source>
        <strain evidence="2">HA-2024</strain>
        <tissue evidence="2">Whole body</tissue>
    </source>
</reference>